<evidence type="ECO:0000256" key="6">
    <source>
        <dbReference type="RuleBase" id="RU365086"/>
    </source>
</evidence>
<comment type="catalytic activity">
    <reaction evidence="5 6">
        <text>D-glucosamine 6-phosphate + acetyl-CoA = N-acetyl-D-glucosamine 6-phosphate + CoA + H(+)</text>
        <dbReference type="Rhea" id="RHEA:10292"/>
        <dbReference type="ChEBI" id="CHEBI:15378"/>
        <dbReference type="ChEBI" id="CHEBI:57287"/>
        <dbReference type="ChEBI" id="CHEBI:57288"/>
        <dbReference type="ChEBI" id="CHEBI:57513"/>
        <dbReference type="ChEBI" id="CHEBI:58725"/>
        <dbReference type="EC" id="2.3.1.4"/>
    </reaction>
</comment>
<name>A0A915EZ11_9CEST</name>
<comment type="similarity">
    <text evidence="2 6">Belongs to the acetyltransferase family. GNA1 subfamily.</text>
</comment>
<organism evidence="8 9">
    <name type="scientific">Echinococcus canadensis</name>
    <dbReference type="NCBI Taxonomy" id="519352"/>
    <lineage>
        <taxon>Eukaryota</taxon>
        <taxon>Metazoa</taxon>
        <taxon>Spiralia</taxon>
        <taxon>Lophotrochozoa</taxon>
        <taxon>Platyhelminthes</taxon>
        <taxon>Cestoda</taxon>
        <taxon>Eucestoda</taxon>
        <taxon>Cyclophyllidea</taxon>
        <taxon>Taeniidae</taxon>
        <taxon>Echinococcus</taxon>
        <taxon>Echinococcus canadensis group</taxon>
    </lineage>
</organism>
<keyword evidence="8" id="KW-1185">Reference proteome</keyword>
<feature type="domain" description="N-acetyltransferase" evidence="7">
    <location>
        <begin position="35"/>
        <end position="188"/>
    </location>
</feature>
<dbReference type="AlphaFoldDB" id="A0A915EZ11"/>
<dbReference type="Gene3D" id="3.40.630.30">
    <property type="match status" value="1"/>
</dbReference>
<proteinExistence type="inferred from homology"/>
<dbReference type="SUPFAM" id="SSF55729">
    <property type="entry name" value="Acyl-CoA N-acyltransferases (Nat)"/>
    <property type="match status" value="1"/>
</dbReference>
<dbReference type="WBParaSite" id="maker-E.canG7_contigs_5869-snap-gene-0.19-mRNA-1">
    <property type="protein sequence ID" value="maker-E.canG7_contigs_5869-snap-gene-0.19-mRNA-1"/>
    <property type="gene ID" value="EcG7_05971"/>
</dbReference>
<dbReference type="EC" id="2.3.1.4" evidence="6"/>
<sequence length="208" mass="23619">MSLAFEPSVLQDLGLNAALQAKNITTDTNPTGCQYLLRPLMSTDYDYLHLLKQLTVVGDISKEEFECRFKEFTSRPNTYFIVVLEDLPLRKLIGCATLLVELKMIHNRSKRGHIEDVVIDEAYRSKGLGKLLVSVLIEVGRSQGCYKISLDCNSDKVAFYERNGFKQETISISAEIRMYNSLMNWKFVKSGGERYASSPPIIIAYPYN</sequence>
<dbReference type="FunFam" id="3.40.630.30:FF:000105">
    <property type="entry name" value="Glucosamine 6-phosphate N-acetyltransferase"/>
    <property type="match status" value="1"/>
</dbReference>
<dbReference type="Pfam" id="PF00583">
    <property type="entry name" value="Acetyltransf_1"/>
    <property type="match status" value="1"/>
</dbReference>
<dbReference type="InterPro" id="IPR000182">
    <property type="entry name" value="GNAT_dom"/>
</dbReference>
<evidence type="ECO:0000256" key="4">
    <source>
        <dbReference type="ARBA" id="ARBA00023315"/>
    </source>
</evidence>
<protein>
    <recommendedName>
        <fullName evidence="6">Glucosamine 6-phosphate N-acetyltransferase</fullName>
        <ecNumber evidence="6">2.3.1.4</ecNumber>
    </recommendedName>
</protein>
<dbReference type="PANTHER" id="PTHR13355:SF11">
    <property type="entry name" value="GLUCOSAMINE 6-PHOSPHATE N-ACETYLTRANSFERASE"/>
    <property type="match status" value="1"/>
</dbReference>
<comment type="pathway">
    <text evidence="1 6">Nucleotide-sugar biosynthesis; UDP-N-acetyl-alpha-D-glucosamine biosynthesis; N-acetyl-alpha-D-glucosamine 1-phosphate from alpha-D-glucosamine 6-phosphate (route I): step 1/2.</text>
</comment>
<evidence type="ECO:0000256" key="1">
    <source>
        <dbReference type="ARBA" id="ARBA00004832"/>
    </source>
</evidence>
<evidence type="ECO:0000313" key="9">
    <source>
        <dbReference type="WBParaSite" id="maker-E.canG7_contigs_5869-snap-gene-0.19-mRNA-1"/>
    </source>
</evidence>
<evidence type="ECO:0000259" key="7">
    <source>
        <dbReference type="PROSITE" id="PS51186"/>
    </source>
</evidence>
<dbReference type="InterPro" id="IPR039143">
    <property type="entry name" value="GNPNAT1-like"/>
</dbReference>
<dbReference type="GO" id="GO:0006048">
    <property type="term" value="P:UDP-N-acetylglucosamine biosynthetic process"/>
    <property type="evidence" value="ECO:0007669"/>
    <property type="project" value="UniProtKB-UniRule"/>
</dbReference>
<dbReference type="PROSITE" id="PS51186">
    <property type="entry name" value="GNAT"/>
    <property type="match status" value="1"/>
</dbReference>
<accession>A0A915EZ11</accession>
<evidence type="ECO:0000256" key="5">
    <source>
        <dbReference type="ARBA" id="ARBA00048964"/>
    </source>
</evidence>
<evidence type="ECO:0000313" key="8">
    <source>
        <dbReference type="Proteomes" id="UP000887562"/>
    </source>
</evidence>
<dbReference type="InterPro" id="IPR016181">
    <property type="entry name" value="Acyl_CoA_acyltransferase"/>
</dbReference>
<dbReference type="PANTHER" id="PTHR13355">
    <property type="entry name" value="GLUCOSAMINE 6-PHOSPHATE N-ACETYLTRANSFERASE"/>
    <property type="match status" value="1"/>
</dbReference>
<reference evidence="9" key="1">
    <citation type="submission" date="2022-11" db="UniProtKB">
        <authorList>
            <consortium name="WormBaseParasite"/>
        </authorList>
    </citation>
    <scope>IDENTIFICATION</scope>
</reference>
<dbReference type="GO" id="GO:0004343">
    <property type="term" value="F:glucosamine 6-phosphate N-acetyltransferase activity"/>
    <property type="evidence" value="ECO:0007669"/>
    <property type="project" value="UniProtKB-UniRule"/>
</dbReference>
<keyword evidence="4 6" id="KW-0012">Acyltransferase</keyword>
<evidence type="ECO:0000256" key="3">
    <source>
        <dbReference type="ARBA" id="ARBA00022679"/>
    </source>
</evidence>
<evidence type="ECO:0000256" key="2">
    <source>
        <dbReference type="ARBA" id="ARBA00006048"/>
    </source>
</evidence>
<keyword evidence="3 6" id="KW-0808">Transferase</keyword>
<dbReference type="Proteomes" id="UP000887562">
    <property type="component" value="Unplaced"/>
</dbReference>
<dbReference type="CDD" id="cd04301">
    <property type="entry name" value="NAT_SF"/>
    <property type="match status" value="1"/>
</dbReference>